<dbReference type="InterPro" id="IPR019734">
    <property type="entry name" value="TPR_rpt"/>
</dbReference>
<dbReference type="Pfam" id="PF13414">
    <property type="entry name" value="TPR_11"/>
    <property type="match status" value="1"/>
</dbReference>
<dbReference type="RefSeq" id="WP_272009337.1">
    <property type="nucleotide sequence ID" value="NZ_JAQNDN010000026.1"/>
</dbReference>
<feature type="compositionally biased region" description="Basic residues" evidence="2">
    <location>
        <begin position="347"/>
        <end position="358"/>
    </location>
</feature>
<feature type="region of interest" description="Disordered" evidence="2">
    <location>
        <begin position="334"/>
        <end position="358"/>
    </location>
</feature>
<evidence type="ECO:0000313" key="3">
    <source>
        <dbReference type="EMBL" id="MDC0674810.1"/>
    </source>
</evidence>
<reference evidence="3 4" key="1">
    <citation type="submission" date="2022-11" db="EMBL/GenBank/DDBJ databases">
        <title>Minimal conservation of predation-associated metabolite biosynthetic gene clusters underscores biosynthetic potential of Myxococcota including descriptions for ten novel species: Archangium lansinium sp. nov., Myxococcus landrumus sp. nov., Nannocystis bai.</title>
        <authorList>
            <person name="Ahearne A."/>
            <person name="Stevens C."/>
            <person name="Dowd S."/>
        </authorList>
    </citation>
    <scope>NUCLEOTIDE SEQUENCE [LARGE SCALE GENOMIC DNA]</scope>
    <source>
        <strain evidence="3 4">NCELM</strain>
    </source>
</reference>
<organism evidence="3 4">
    <name type="scientific">Nannocystis radixulma</name>
    <dbReference type="NCBI Taxonomy" id="2995305"/>
    <lineage>
        <taxon>Bacteria</taxon>
        <taxon>Pseudomonadati</taxon>
        <taxon>Myxococcota</taxon>
        <taxon>Polyangia</taxon>
        <taxon>Nannocystales</taxon>
        <taxon>Nannocystaceae</taxon>
        <taxon>Nannocystis</taxon>
    </lineage>
</organism>
<evidence type="ECO:0000256" key="1">
    <source>
        <dbReference type="PROSITE-ProRule" id="PRU00339"/>
    </source>
</evidence>
<sequence>MRPILAAVAACALFLAPGCTKIAARDFIREGNTLYANGQYREAIEKYNEAEKLEPDLVTLFWNRACAAESIVLKIKDPNQLVDRKVFTDLALSDFKTWLDRAGNDVTDADREAYLNHRLALLDADERCDDLLSYFLEKHNQEPKEEGWYTRISKQYDTCGRNKDAEQWLVKRTVDFPTNPRAYLSLAIRKLEQLYPEPDSGLQYNGNLSEDERLALANEAIALLDKATMIDHKFIEAYVYRSIAYTQRQLARRYGDDPTQNTAHENLNMILAREDGMSAWRQQKAICDIKVEPECPTDKAPEGPCCMLAPRPISAEEEAADAERKKAIEEEIRLLESGEAEAEPGKGKGKKGKGQGSK</sequence>
<feature type="repeat" description="TPR" evidence="1">
    <location>
        <begin position="24"/>
        <end position="57"/>
    </location>
</feature>
<dbReference type="Gene3D" id="1.25.40.10">
    <property type="entry name" value="Tetratricopeptide repeat domain"/>
    <property type="match status" value="1"/>
</dbReference>
<proteinExistence type="predicted"/>
<dbReference type="Proteomes" id="UP001217838">
    <property type="component" value="Unassembled WGS sequence"/>
</dbReference>
<comment type="caution">
    <text evidence="3">The sequence shown here is derived from an EMBL/GenBank/DDBJ whole genome shotgun (WGS) entry which is preliminary data.</text>
</comment>
<name>A0ABT5BKY5_9BACT</name>
<accession>A0ABT5BKY5</accession>
<keyword evidence="4" id="KW-1185">Reference proteome</keyword>
<dbReference type="InterPro" id="IPR011990">
    <property type="entry name" value="TPR-like_helical_dom_sf"/>
</dbReference>
<evidence type="ECO:0000313" key="4">
    <source>
        <dbReference type="Proteomes" id="UP001217838"/>
    </source>
</evidence>
<keyword evidence="1" id="KW-0802">TPR repeat</keyword>
<dbReference type="SMART" id="SM00028">
    <property type="entry name" value="TPR"/>
    <property type="match status" value="1"/>
</dbReference>
<dbReference type="EMBL" id="JAQNDN010000026">
    <property type="protein sequence ID" value="MDC0674810.1"/>
    <property type="molecule type" value="Genomic_DNA"/>
</dbReference>
<protein>
    <submittedName>
        <fullName evidence="3">Tetratricopeptide repeat protein</fullName>
    </submittedName>
</protein>
<evidence type="ECO:0000256" key="2">
    <source>
        <dbReference type="SAM" id="MobiDB-lite"/>
    </source>
</evidence>
<dbReference type="SUPFAM" id="SSF48452">
    <property type="entry name" value="TPR-like"/>
    <property type="match status" value="1"/>
</dbReference>
<gene>
    <name evidence="3" type="ORF">POL58_44080</name>
</gene>
<dbReference type="PROSITE" id="PS50005">
    <property type="entry name" value="TPR"/>
    <property type="match status" value="1"/>
</dbReference>